<proteinExistence type="predicted"/>
<comment type="caution">
    <text evidence="3">The sequence shown here is derived from an EMBL/GenBank/DDBJ whole genome shotgun (WGS) entry which is preliminary data.</text>
</comment>
<evidence type="ECO:0000259" key="2">
    <source>
        <dbReference type="PROSITE" id="PS50110"/>
    </source>
</evidence>
<gene>
    <name evidence="3" type="ORF">J3S90_09570</name>
</gene>
<feature type="modified residue" description="4-aspartylphosphate" evidence="1">
    <location>
        <position position="59"/>
    </location>
</feature>
<dbReference type="InterPro" id="IPR001789">
    <property type="entry name" value="Sig_transdc_resp-reg_receiver"/>
</dbReference>
<evidence type="ECO:0000313" key="4">
    <source>
        <dbReference type="Proteomes" id="UP000674217"/>
    </source>
</evidence>
<dbReference type="SUPFAM" id="SSF52172">
    <property type="entry name" value="CheY-like"/>
    <property type="match status" value="1"/>
</dbReference>
<evidence type="ECO:0000313" key="3">
    <source>
        <dbReference type="EMBL" id="MBP4142051.1"/>
    </source>
</evidence>
<protein>
    <submittedName>
        <fullName evidence="3">Response regulator transcription factor</fullName>
    </submittedName>
</protein>
<dbReference type="PANTHER" id="PTHR45566">
    <property type="entry name" value="HTH-TYPE TRANSCRIPTIONAL REGULATOR YHJB-RELATED"/>
    <property type="match status" value="1"/>
</dbReference>
<dbReference type="PANTHER" id="PTHR45566:SF1">
    <property type="entry name" value="HTH-TYPE TRANSCRIPTIONAL REGULATOR YHJB-RELATED"/>
    <property type="match status" value="1"/>
</dbReference>
<dbReference type="Pfam" id="PF00072">
    <property type="entry name" value="Response_reg"/>
    <property type="match status" value="1"/>
</dbReference>
<dbReference type="Gene3D" id="3.40.50.2300">
    <property type="match status" value="1"/>
</dbReference>
<accession>A0ABS5CTU9</accession>
<keyword evidence="1" id="KW-0597">Phosphoprotein</keyword>
<reference evidence="3 4" key="1">
    <citation type="submission" date="2021-03" db="EMBL/GenBank/DDBJ databases">
        <title>Flavobacterium Flabelliformis Sp. Nov. And Flavobacterium Geliluteum Sp. Nov., Two Novel Multidrug Resistant Psychrophilic Species Isolated From Antarctica.</title>
        <authorList>
            <person name="Kralova S."/>
            <person name="Busse H.J."/>
            <person name="Bezdicek M."/>
            <person name="Nykrynova M."/>
            <person name="Kroupova E."/>
            <person name="Krsek D."/>
            <person name="Sedlacek I."/>
        </authorList>
    </citation>
    <scope>NUCLEOTIDE SEQUENCE [LARGE SCALE GENOMIC DNA]</scope>
    <source>
        <strain evidence="3 4">P4023</strain>
    </source>
</reference>
<name>A0ABS5CTU9_9FLAO</name>
<dbReference type="Proteomes" id="UP000674217">
    <property type="component" value="Unassembled WGS sequence"/>
</dbReference>
<keyword evidence="4" id="KW-1185">Reference proteome</keyword>
<dbReference type="PROSITE" id="PS50110">
    <property type="entry name" value="RESPONSE_REGULATORY"/>
    <property type="match status" value="1"/>
</dbReference>
<dbReference type="RefSeq" id="WP_210646013.1">
    <property type="nucleotide sequence ID" value="NZ_JAGFBU010000003.1"/>
</dbReference>
<dbReference type="InterPro" id="IPR011006">
    <property type="entry name" value="CheY-like_superfamily"/>
</dbReference>
<organism evidence="3 4">
    <name type="scientific">Flavobacterium flabelliforme</name>
    <dbReference type="NCBI Taxonomy" id="2816119"/>
    <lineage>
        <taxon>Bacteria</taxon>
        <taxon>Pseudomonadati</taxon>
        <taxon>Bacteroidota</taxon>
        <taxon>Flavobacteriia</taxon>
        <taxon>Flavobacteriales</taxon>
        <taxon>Flavobacteriaceae</taxon>
        <taxon>Flavobacterium</taxon>
    </lineage>
</organism>
<dbReference type="InterPro" id="IPR051015">
    <property type="entry name" value="EvgA-like"/>
</dbReference>
<feature type="domain" description="Response regulatory" evidence="2">
    <location>
        <begin position="4"/>
        <end position="125"/>
    </location>
</feature>
<sequence>MPLKILLVDDHIMITDFYKMALADLKTNTEITTTNTLETAYNIIFDQNEIQPIDIIILDLSMPPYLEKNINNGEDLAKLIRSKYPELKIIIITSIFKSKQLERIIETFSPEGILEKIDITNSDYLINTLNKIIKGEFYRSEMVEKSIKMDLINDSKFDILNKQIITLLSQGVKTKNLPNHLSMTLSAINKRKSKIKQLLQIEKGDDEDIVSESKKNGII</sequence>
<dbReference type="EMBL" id="JAGFBU010000003">
    <property type="protein sequence ID" value="MBP4142051.1"/>
    <property type="molecule type" value="Genomic_DNA"/>
</dbReference>
<evidence type="ECO:0000256" key="1">
    <source>
        <dbReference type="PROSITE-ProRule" id="PRU00169"/>
    </source>
</evidence>